<dbReference type="InterPro" id="IPR018357">
    <property type="entry name" value="Hexapep_transf_CS"/>
</dbReference>
<dbReference type="InterPro" id="IPR001451">
    <property type="entry name" value="Hexapep"/>
</dbReference>
<evidence type="ECO:0000256" key="3">
    <source>
        <dbReference type="ARBA" id="ARBA00022737"/>
    </source>
</evidence>
<dbReference type="InterPro" id="IPR017694">
    <property type="entry name" value="Phosphonate_tfrase_rpt"/>
</dbReference>
<keyword evidence="6" id="KW-1185">Reference proteome</keyword>
<dbReference type="Proteomes" id="UP001565474">
    <property type="component" value="Unassembled WGS sequence"/>
</dbReference>
<proteinExistence type="inferred from homology"/>
<keyword evidence="2" id="KW-0808">Transferase</keyword>
<evidence type="ECO:0000313" key="5">
    <source>
        <dbReference type="EMBL" id="MEY9471506.1"/>
    </source>
</evidence>
<evidence type="ECO:0000256" key="4">
    <source>
        <dbReference type="ARBA" id="ARBA00023315"/>
    </source>
</evidence>
<keyword evidence="3" id="KW-0677">Repeat</keyword>
<dbReference type="InterPro" id="IPR050179">
    <property type="entry name" value="Trans_hexapeptide_repeat"/>
</dbReference>
<gene>
    <name evidence="5" type="ORF">ABH992_003905</name>
</gene>
<dbReference type="PROSITE" id="PS00101">
    <property type="entry name" value="HEXAPEP_TRANSFERASES"/>
    <property type="match status" value="1"/>
</dbReference>
<dbReference type="EMBL" id="JBGBZN010000002">
    <property type="protein sequence ID" value="MEY9471506.1"/>
    <property type="molecule type" value="Genomic_DNA"/>
</dbReference>
<accession>A0ABV4GII8</accession>
<dbReference type="PANTHER" id="PTHR43300">
    <property type="entry name" value="ACETYLTRANSFERASE"/>
    <property type="match status" value="1"/>
</dbReference>
<evidence type="ECO:0000256" key="1">
    <source>
        <dbReference type="ARBA" id="ARBA00007274"/>
    </source>
</evidence>
<keyword evidence="4" id="KW-0012">Acyltransferase</keyword>
<dbReference type="InterPro" id="IPR011004">
    <property type="entry name" value="Trimer_LpxA-like_sf"/>
</dbReference>
<dbReference type="PANTHER" id="PTHR43300:SF11">
    <property type="entry name" value="ACETYLTRANSFERASE RV3034C-RELATED"/>
    <property type="match status" value="1"/>
</dbReference>
<dbReference type="Gene3D" id="2.160.10.10">
    <property type="entry name" value="Hexapeptide repeat proteins"/>
    <property type="match status" value="1"/>
</dbReference>
<dbReference type="NCBIfam" id="TIGR03308">
    <property type="entry name" value="phn_thr-fam"/>
    <property type="match status" value="1"/>
</dbReference>
<protein>
    <submittedName>
        <fullName evidence="5">Phosphonate metabolism protein (Transferase hexapeptide repeat family)</fullName>
    </submittedName>
</protein>
<name>A0ABV4GII8_9BRAD</name>
<reference evidence="5 6" key="1">
    <citation type="submission" date="2024-07" db="EMBL/GenBank/DDBJ databases">
        <title>Genomic Encyclopedia of Type Strains, Phase V (KMG-V): Genome sequencing to study the core and pangenomes of soil and plant-associated prokaryotes.</title>
        <authorList>
            <person name="Whitman W."/>
        </authorList>
    </citation>
    <scope>NUCLEOTIDE SEQUENCE [LARGE SCALE GENOMIC DNA]</scope>
    <source>
        <strain evidence="5 6">USDA 222</strain>
    </source>
</reference>
<comment type="caution">
    <text evidence="5">The sequence shown here is derived from an EMBL/GenBank/DDBJ whole genome shotgun (WGS) entry which is preliminary data.</text>
</comment>
<evidence type="ECO:0000313" key="6">
    <source>
        <dbReference type="Proteomes" id="UP001565474"/>
    </source>
</evidence>
<organism evidence="5 6">
    <name type="scientific">Bradyrhizobium yuanmingense</name>
    <dbReference type="NCBI Taxonomy" id="108015"/>
    <lineage>
        <taxon>Bacteria</taxon>
        <taxon>Pseudomonadati</taxon>
        <taxon>Pseudomonadota</taxon>
        <taxon>Alphaproteobacteria</taxon>
        <taxon>Hyphomicrobiales</taxon>
        <taxon>Nitrobacteraceae</taxon>
        <taxon>Bradyrhizobium</taxon>
    </lineage>
</organism>
<dbReference type="SUPFAM" id="SSF51161">
    <property type="entry name" value="Trimeric LpxA-like enzymes"/>
    <property type="match status" value="1"/>
</dbReference>
<sequence>MVGYAALTHPTHYDLIGNRLMDTPRPKIAETIIHETVRLREAQVGRRCEVLAGTRIEFASLGDYSYLGENCDVADAVIGKFTAIANSVRIGAPNHPMGRPSQHRFTYVPEYYEAGATRDRDFFAGRRGDRVIVGNDVWIGHAAILLPGVSVGDGAVIAAGAVVSRDVEPYTIVGGVPARPIRKRFDDTVSASLRRIAWWDWPDELIFERLSDFRSEDIEEFCRRYDPAANA</sequence>
<evidence type="ECO:0000256" key="2">
    <source>
        <dbReference type="ARBA" id="ARBA00022679"/>
    </source>
</evidence>
<dbReference type="Pfam" id="PF00132">
    <property type="entry name" value="Hexapep"/>
    <property type="match status" value="1"/>
</dbReference>
<comment type="similarity">
    <text evidence="1">Belongs to the transferase hexapeptide repeat family.</text>
</comment>
<dbReference type="CDD" id="cd03349">
    <property type="entry name" value="LbH_XAT"/>
    <property type="match status" value="1"/>
</dbReference>